<sequence length="146" mass="16076">MDQGGVSGPREDARFAWSRHASDLGSCVPTCSTLEIGHPGSSSPERFAKLFGCFAPPPPEGLNLIANLPSDVKSSRPLANVCLIRTEIRLDLLTVIPFCQQRFFFLLIGRTGAWGATYSRHHASRTILDGAFLSHKRFIIEHLQCL</sequence>
<dbReference type="Proteomes" id="UP000324748">
    <property type="component" value="Unassembled WGS sequence"/>
</dbReference>
<comment type="caution">
    <text evidence="1">The sequence shown here is derived from an EMBL/GenBank/DDBJ whole genome shotgun (WGS) entry which is preliminary data.</text>
</comment>
<name>A0A5B0N1R6_PUCGR</name>
<gene>
    <name evidence="1" type="ORF">PGT21_013821</name>
    <name evidence="2" type="ORF">PGTUg99_020608</name>
</gene>
<dbReference type="AlphaFoldDB" id="A0A5B0N1R6"/>
<protein>
    <submittedName>
        <fullName evidence="1">Uncharacterized protein</fullName>
    </submittedName>
</protein>
<dbReference type="Proteomes" id="UP000325313">
    <property type="component" value="Unassembled WGS sequence"/>
</dbReference>
<accession>A0A5B0N1R6</accession>
<dbReference type="EMBL" id="VDEP01000408">
    <property type="protein sequence ID" value="KAA1088027.1"/>
    <property type="molecule type" value="Genomic_DNA"/>
</dbReference>
<evidence type="ECO:0000313" key="2">
    <source>
        <dbReference type="EMBL" id="KAA1088027.1"/>
    </source>
</evidence>
<evidence type="ECO:0000313" key="3">
    <source>
        <dbReference type="Proteomes" id="UP000324748"/>
    </source>
</evidence>
<keyword evidence="3" id="KW-1185">Reference proteome</keyword>
<organism evidence="1 3">
    <name type="scientific">Puccinia graminis f. sp. tritici</name>
    <dbReference type="NCBI Taxonomy" id="56615"/>
    <lineage>
        <taxon>Eukaryota</taxon>
        <taxon>Fungi</taxon>
        <taxon>Dikarya</taxon>
        <taxon>Basidiomycota</taxon>
        <taxon>Pucciniomycotina</taxon>
        <taxon>Pucciniomycetes</taxon>
        <taxon>Pucciniales</taxon>
        <taxon>Pucciniaceae</taxon>
        <taxon>Puccinia</taxon>
    </lineage>
</organism>
<evidence type="ECO:0000313" key="1">
    <source>
        <dbReference type="EMBL" id="KAA1082762.1"/>
    </source>
</evidence>
<reference evidence="3 4" key="1">
    <citation type="submission" date="2019-05" db="EMBL/GenBank/DDBJ databases">
        <title>Emergence of the Ug99 lineage of the wheat stem rust pathogen through somatic hybridization.</title>
        <authorList>
            <person name="Li F."/>
            <person name="Upadhyaya N.M."/>
            <person name="Sperschneider J."/>
            <person name="Matny O."/>
            <person name="Nguyen-Phuc H."/>
            <person name="Mago R."/>
            <person name="Raley C."/>
            <person name="Miller M.E."/>
            <person name="Silverstein K.A.T."/>
            <person name="Henningsen E."/>
            <person name="Hirsch C.D."/>
            <person name="Visser B."/>
            <person name="Pretorius Z.A."/>
            <person name="Steffenson B.J."/>
            <person name="Schwessinger B."/>
            <person name="Dodds P.N."/>
            <person name="Figueroa M."/>
        </authorList>
    </citation>
    <scope>NUCLEOTIDE SEQUENCE [LARGE SCALE GENOMIC DNA]</scope>
    <source>
        <strain evidence="1">21-0</strain>
        <strain evidence="2 4">Ug99</strain>
    </source>
</reference>
<dbReference type="EMBL" id="VSWC01000119">
    <property type="protein sequence ID" value="KAA1082762.1"/>
    <property type="molecule type" value="Genomic_DNA"/>
</dbReference>
<proteinExistence type="predicted"/>
<evidence type="ECO:0000313" key="4">
    <source>
        <dbReference type="Proteomes" id="UP000325313"/>
    </source>
</evidence>